<dbReference type="Gene3D" id="1.20.1250.20">
    <property type="entry name" value="MFS general substrate transporter like domains"/>
    <property type="match status" value="1"/>
</dbReference>
<sequence>MAASQATGIRNNKYLGTAIGLYMNYFVLGVQMIVLAQNMPEFATMWGTTEAGVMGVIAMTGIGKVIGQLFSGALSDKFGRKPVALAGMVGFMLFFGILPFNTSLLVANIIVFVAGASTSCWDGSIYPALIEIFPDNASSASAMVKGFISISGMLFPFLLIFLDSNGFWFGWSSVLLFVIILINFIYLWNAKFPDQDVKKSENKDEKLPEDGLDCVKKPNFKIEGLTLVMYSFLCMSTFYLFQQVITRYGTQVVGMTENASKILMTYFTAGSLLGVFFSSFIMAKGFRNIAVLIIYSGLSAVATLSIYLAPTPVTTSIGSFVIGLTAAGGVLQIGNTLLCQFFPKGKGKLTNAYYIATSFAAYVLPTIAGKLMEIDFTKVMLLDFIVAIFGFVLMLFLGARYKKLVGVNSIFSMDNNS</sequence>
<feature type="transmembrane region" description="Helical" evidence="7">
    <location>
        <begin position="225"/>
        <end position="242"/>
    </location>
</feature>
<dbReference type="PROSITE" id="PS50850">
    <property type="entry name" value="MFS"/>
    <property type="match status" value="1"/>
</dbReference>
<protein>
    <submittedName>
        <fullName evidence="9">Predicted arabinose efflux permease, MFS family</fullName>
    </submittedName>
</protein>
<organism evidence="9 10">
    <name type="scientific">Halanaerobium salsuginis</name>
    <dbReference type="NCBI Taxonomy" id="29563"/>
    <lineage>
        <taxon>Bacteria</taxon>
        <taxon>Bacillati</taxon>
        <taxon>Bacillota</taxon>
        <taxon>Clostridia</taxon>
        <taxon>Halanaerobiales</taxon>
        <taxon>Halanaerobiaceae</taxon>
        <taxon>Halanaerobium</taxon>
    </lineage>
</organism>
<dbReference type="InterPro" id="IPR036259">
    <property type="entry name" value="MFS_trans_sf"/>
</dbReference>
<dbReference type="InterPro" id="IPR011701">
    <property type="entry name" value="MFS"/>
</dbReference>
<gene>
    <name evidence="9" type="ORF">SAMN02983006_01724</name>
</gene>
<proteinExistence type="inferred from homology"/>
<dbReference type="InterPro" id="IPR051788">
    <property type="entry name" value="MFS_Transporter"/>
</dbReference>
<dbReference type="STRING" id="29563.SAMN02983006_01724"/>
<dbReference type="EMBL" id="FOTI01000023">
    <property type="protein sequence ID" value="SFL66646.1"/>
    <property type="molecule type" value="Genomic_DNA"/>
</dbReference>
<evidence type="ECO:0000259" key="8">
    <source>
        <dbReference type="PROSITE" id="PS50850"/>
    </source>
</evidence>
<dbReference type="AlphaFoldDB" id="A0A1I4JKL0"/>
<feature type="transmembrane region" description="Helical" evidence="7">
    <location>
        <begin position="262"/>
        <end position="282"/>
    </location>
</feature>
<dbReference type="InterPro" id="IPR005829">
    <property type="entry name" value="Sugar_transporter_CS"/>
</dbReference>
<dbReference type="SUPFAM" id="SSF103473">
    <property type="entry name" value="MFS general substrate transporter"/>
    <property type="match status" value="1"/>
</dbReference>
<evidence type="ECO:0000256" key="1">
    <source>
        <dbReference type="ARBA" id="ARBA00004651"/>
    </source>
</evidence>
<evidence type="ECO:0000256" key="4">
    <source>
        <dbReference type="ARBA" id="ARBA00022692"/>
    </source>
</evidence>
<comment type="similarity">
    <text evidence="2">Belongs to the major facilitator superfamily.</text>
</comment>
<feature type="transmembrane region" description="Helical" evidence="7">
    <location>
        <begin position="380"/>
        <end position="399"/>
    </location>
</feature>
<dbReference type="PANTHER" id="PTHR23514">
    <property type="entry name" value="BYPASS OF STOP CODON PROTEIN 6"/>
    <property type="match status" value="1"/>
</dbReference>
<evidence type="ECO:0000313" key="10">
    <source>
        <dbReference type="Proteomes" id="UP000199006"/>
    </source>
</evidence>
<dbReference type="InterPro" id="IPR020846">
    <property type="entry name" value="MFS_dom"/>
</dbReference>
<evidence type="ECO:0000313" key="9">
    <source>
        <dbReference type="EMBL" id="SFL66646.1"/>
    </source>
</evidence>
<keyword evidence="3" id="KW-0813">Transport</keyword>
<reference evidence="9 10" key="1">
    <citation type="submission" date="2016-10" db="EMBL/GenBank/DDBJ databases">
        <authorList>
            <person name="de Groot N.N."/>
        </authorList>
    </citation>
    <scope>NUCLEOTIDE SEQUENCE [LARGE SCALE GENOMIC DNA]</scope>
    <source>
        <strain evidence="9 10">ATCC 51327</strain>
    </source>
</reference>
<evidence type="ECO:0000256" key="3">
    <source>
        <dbReference type="ARBA" id="ARBA00022448"/>
    </source>
</evidence>
<dbReference type="GO" id="GO:0022857">
    <property type="term" value="F:transmembrane transporter activity"/>
    <property type="evidence" value="ECO:0007669"/>
    <property type="project" value="InterPro"/>
</dbReference>
<feature type="transmembrane region" description="Helical" evidence="7">
    <location>
        <begin position="82"/>
        <end position="100"/>
    </location>
</feature>
<evidence type="ECO:0000256" key="5">
    <source>
        <dbReference type="ARBA" id="ARBA00022989"/>
    </source>
</evidence>
<feature type="transmembrane region" description="Helical" evidence="7">
    <location>
        <begin position="106"/>
        <end position="130"/>
    </location>
</feature>
<accession>A0A1I4JKL0</accession>
<keyword evidence="10" id="KW-1185">Reference proteome</keyword>
<keyword evidence="5 7" id="KW-1133">Transmembrane helix</keyword>
<dbReference type="PANTHER" id="PTHR23514:SF3">
    <property type="entry name" value="BYPASS OF STOP CODON PROTEIN 6"/>
    <property type="match status" value="1"/>
</dbReference>
<dbReference type="GO" id="GO:0005886">
    <property type="term" value="C:plasma membrane"/>
    <property type="evidence" value="ECO:0007669"/>
    <property type="project" value="UniProtKB-SubCell"/>
</dbReference>
<feature type="transmembrane region" description="Helical" evidence="7">
    <location>
        <begin position="51"/>
        <end position="70"/>
    </location>
</feature>
<dbReference type="RefSeq" id="WP_218142065.1">
    <property type="nucleotide sequence ID" value="NZ_FOTI01000023.1"/>
</dbReference>
<evidence type="ECO:0000256" key="7">
    <source>
        <dbReference type="SAM" id="Phobius"/>
    </source>
</evidence>
<evidence type="ECO:0000256" key="6">
    <source>
        <dbReference type="ARBA" id="ARBA00023136"/>
    </source>
</evidence>
<dbReference type="Pfam" id="PF07690">
    <property type="entry name" value="MFS_1"/>
    <property type="match status" value="1"/>
</dbReference>
<comment type="subcellular location">
    <subcellularLocation>
        <location evidence="1">Cell membrane</location>
        <topology evidence="1">Multi-pass membrane protein</topology>
    </subcellularLocation>
</comment>
<keyword evidence="6 7" id="KW-0472">Membrane</keyword>
<dbReference type="PROSITE" id="PS00216">
    <property type="entry name" value="SUGAR_TRANSPORT_1"/>
    <property type="match status" value="1"/>
</dbReference>
<feature type="transmembrane region" description="Helical" evidence="7">
    <location>
        <begin position="316"/>
        <end position="339"/>
    </location>
</feature>
<feature type="domain" description="Major facilitator superfamily (MFS) profile" evidence="8">
    <location>
        <begin position="17"/>
        <end position="402"/>
    </location>
</feature>
<feature type="transmembrane region" description="Helical" evidence="7">
    <location>
        <begin position="142"/>
        <end position="162"/>
    </location>
</feature>
<feature type="transmembrane region" description="Helical" evidence="7">
    <location>
        <begin position="289"/>
        <end position="310"/>
    </location>
</feature>
<feature type="transmembrane region" description="Helical" evidence="7">
    <location>
        <begin position="168"/>
        <end position="189"/>
    </location>
</feature>
<feature type="transmembrane region" description="Helical" evidence="7">
    <location>
        <begin position="351"/>
        <end position="368"/>
    </location>
</feature>
<dbReference type="Proteomes" id="UP000199006">
    <property type="component" value="Unassembled WGS sequence"/>
</dbReference>
<evidence type="ECO:0000256" key="2">
    <source>
        <dbReference type="ARBA" id="ARBA00008335"/>
    </source>
</evidence>
<name>A0A1I4JKL0_9FIRM</name>
<feature type="transmembrane region" description="Helical" evidence="7">
    <location>
        <begin position="21"/>
        <end position="39"/>
    </location>
</feature>
<keyword evidence="4 7" id="KW-0812">Transmembrane</keyword>